<evidence type="ECO:0000313" key="2">
    <source>
        <dbReference type="Proteomes" id="UP000199663"/>
    </source>
</evidence>
<dbReference type="Proteomes" id="UP000199663">
    <property type="component" value="Unassembled WGS sequence"/>
</dbReference>
<organism evidence="1 2">
    <name type="scientific">Rhodonellum ikkaensis</name>
    <dbReference type="NCBI Taxonomy" id="336829"/>
    <lineage>
        <taxon>Bacteria</taxon>
        <taxon>Pseudomonadati</taxon>
        <taxon>Bacteroidota</taxon>
        <taxon>Cytophagia</taxon>
        <taxon>Cytophagales</taxon>
        <taxon>Cytophagaceae</taxon>
        <taxon>Rhodonellum</taxon>
    </lineage>
</organism>
<accession>A0A1H3U0Q7</accession>
<protein>
    <submittedName>
        <fullName evidence="1">Uncharacterized protein</fullName>
    </submittedName>
</protein>
<evidence type="ECO:0000313" key="1">
    <source>
        <dbReference type="EMBL" id="SDZ56050.1"/>
    </source>
</evidence>
<reference evidence="1 2" key="1">
    <citation type="submission" date="2016-10" db="EMBL/GenBank/DDBJ databases">
        <authorList>
            <person name="Varghese N."/>
            <person name="Submissions S."/>
        </authorList>
    </citation>
    <scope>NUCLEOTIDE SEQUENCE [LARGE SCALE GENOMIC DNA]</scope>
    <source>
        <strain evidence="1 2">DSM 17997</strain>
    </source>
</reference>
<keyword evidence="2" id="KW-1185">Reference proteome</keyword>
<comment type="caution">
    <text evidence="1">The sequence shown here is derived from an EMBL/GenBank/DDBJ whole genome shotgun (WGS) entry which is preliminary data.</text>
</comment>
<dbReference type="EMBL" id="FNQC01000024">
    <property type="protein sequence ID" value="SDZ56050.1"/>
    <property type="molecule type" value="Genomic_DNA"/>
</dbReference>
<gene>
    <name evidence="1" type="ORF">SAMN05444412_12438</name>
</gene>
<dbReference type="RefSeq" id="WP_019600477.1">
    <property type="nucleotide sequence ID" value="NZ_FNQC01000024.1"/>
</dbReference>
<name>A0A1H3U0Q7_9BACT</name>
<proteinExistence type="predicted"/>
<sequence length="57" mass="6543">MALIPHAQARFMVCVYTKNVNRFNDITDLMGAPIATFKVHTNDSKHAFIIEPRVRLE</sequence>